<protein>
    <submittedName>
        <fullName evidence="1">Uncharacterized protein</fullName>
    </submittedName>
</protein>
<feature type="non-terminal residue" evidence="1">
    <location>
        <position position="48"/>
    </location>
</feature>
<comment type="caution">
    <text evidence="1">The sequence shown here is derived from an EMBL/GenBank/DDBJ whole genome shotgun (WGS) entry which is preliminary data.</text>
</comment>
<evidence type="ECO:0000313" key="2">
    <source>
        <dbReference type="Proteomes" id="UP000499080"/>
    </source>
</evidence>
<sequence>MRRGPNGALISLSHSTMYIVKLGIHGETIPRQWCVSAPHHSIFSAHPF</sequence>
<evidence type="ECO:0000313" key="1">
    <source>
        <dbReference type="EMBL" id="GBO22707.1"/>
    </source>
</evidence>
<gene>
    <name evidence="1" type="ORF">AVEN_58245_1</name>
</gene>
<dbReference type="AlphaFoldDB" id="A0A4Y2VG51"/>
<organism evidence="1 2">
    <name type="scientific">Araneus ventricosus</name>
    <name type="common">Orbweaver spider</name>
    <name type="synonym">Epeira ventricosa</name>
    <dbReference type="NCBI Taxonomy" id="182803"/>
    <lineage>
        <taxon>Eukaryota</taxon>
        <taxon>Metazoa</taxon>
        <taxon>Ecdysozoa</taxon>
        <taxon>Arthropoda</taxon>
        <taxon>Chelicerata</taxon>
        <taxon>Arachnida</taxon>
        <taxon>Araneae</taxon>
        <taxon>Araneomorphae</taxon>
        <taxon>Entelegynae</taxon>
        <taxon>Araneoidea</taxon>
        <taxon>Araneidae</taxon>
        <taxon>Araneus</taxon>
    </lineage>
</organism>
<name>A0A4Y2VG51_ARAVE</name>
<reference evidence="1 2" key="1">
    <citation type="journal article" date="2019" name="Sci. Rep.">
        <title>Orb-weaving spider Araneus ventricosus genome elucidates the spidroin gene catalogue.</title>
        <authorList>
            <person name="Kono N."/>
            <person name="Nakamura H."/>
            <person name="Ohtoshi R."/>
            <person name="Moran D.A.P."/>
            <person name="Shinohara A."/>
            <person name="Yoshida Y."/>
            <person name="Fujiwara M."/>
            <person name="Mori M."/>
            <person name="Tomita M."/>
            <person name="Arakawa K."/>
        </authorList>
    </citation>
    <scope>NUCLEOTIDE SEQUENCE [LARGE SCALE GENOMIC DNA]</scope>
</reference>
<dbReference type="Proteomes" id="UP000499080">
    <property type="component" value="Unassembled WGS sequence"/>
</dbReference>
<keyword evidence="2" id="KW-1185">Reference proteome</keyword>
<proteinExistence type="predicted"/>
<accession>A0A4Y2VG51</accession>
<dbReference type="EMBL" id="BGPR01045768">
    <property type="protein sequence ID" value="GBO22707.1"/>
    <property type="molecule type" value="Genomic_DNA"/>
</dbReference>